<proteinExistence type="predicted"/>
<sequence length="120" mass="13045">MPDGVLENVRMRIGGILGSATGNLAEQSGSGAREPINSRQNTLGAPAGPEEGHRVEIWILITNWRTLSANECFGEDRQTRESGGDSDGIGWHRMIPAGSKPQRKPSSEGCQKWAFWLSAR</sequence>
<evidence type="ECO:0000313" key="3">
    <source>
        <dbReference type="Proteomes" id="UP000765509"/>
    </source>
</evidence>
<keyword evidence="3" id="KW-1185">Reference proteome</keyword>
<comment type="caution">
    <text evidence="2">The sequence shown here is derived from an EMBL/GenBank/DDBJ whole genome shotgun (WGS) entry which is preliminary data.</text>
</comment>
<evidence type="ECO:0000256" key="1">
    <source>
        <dbReference type="SAM" id="MobiDB-lite"/>
    </source>
</evidence>
<dbReference type="Proteomes" id="UP000765509">
    <property type="component" value="Unassembled WGS sequence"/>
</dbReference>
<feature type="region of interest" description="Disordered" evidence="1">
    <location>
        <begin position="19"/>
        <end position="49"/>
    </location>
</feature>
<evidence type="ECO:0000313" key="2">
    <source>
        <dbReference type="EMBL" id="MBW0496993.1"/>
    </source>
</evidence>
<protein>
    <submittedName>
        <fullName evidence="2">Uncharacterized protein</fullName>
    </submittedName>
</protein>
<dbReference type="EMBL" id="AVOT02013935">
    <property type="protein sequence ID" value="MBW0496993.1"/>
    <property type="molecule type" value="Genomic_DNA"/>
</dbReference>
<name>A0A9Q3D9Z2_9BASI</name>
<feature type="region of interest" description="Disordered" evidence="1">
    <location>
        <begin position="75"/>
        <end position="109"/>
    </location>
</feature>
<accession>A0A9Q3D9Z2</accession>
<dbReference type="AlphaFoldDB" id="A0A9Q3D9Z2"/>
<feature type="compositionally biased region" description="Polar residues" evidence="1">
    <location>
        <begin position="20"/>
        <end position="30"/>
    </location>
</feature>
<reference evidence="2" key="1">
    <citation type="submission" date="2021-03" db="EMBL/GenBank/DDBJ databases">
        <title>Draft genome sequence of rust myrtle Austropuccinia psidii MF-1, a brazilian biotype.</title>
        <authorList>
            <person name="Quecine M.C."/>
            <person name="Pachon D.M.R."/>
            <person name="Bonatelli M.L."/>
            <person name="Correr F.H."/>
            <person name="Franceschini L.M."/>
            <person name="Leite T.F."/>
            <person name="Margarido G.R.A."/>
            <person name="Almeida C.A."/>
            <person name="Ferrarezi J.A."/>
            <person name="Labate C.A."/>
        </authorList>
    </citation>
    <scope>NUCLEOTIDE SEQUENCE</scope>
    <source>
        <strain evidence="2">MF-1</strain>
    </source>
</reference>
<gene>
    <name evidence="2" type="ORF">O181_036708</name>
</gene>
<organism evidence="2 3">
    <name type="scientific">Austropuccinia psidii MF-1</name>
    <dbReference type="NCBI Taxonomy" id="1389203"/>
    <lineage>
        <taxon>Eukaryota</taxon>
        <taxon>Fungi</taxon>
        <taxon>Dikarya</taxon>
        <taxon>Basidiomycota</taxon>
        <taxon>Pucciniomycotina</taxon>
        <taxon>Pucciniomycetes</taxon>
        <taxon>Pucciniales</taxon>
        <taxon>Sphaerophragmiaceae</taxon>
        <taxon>Austropuccinia</taxon>
    </lineage>
</organism>